<accession>A0ACA9SQX3</accession>
<gene>
    <name evidence="1" type="ORF">RPERSI_LOCUS34273</name>
</gene>
<reference evidence="1" key="1">
    <citation type="submission" date="2021-06" db="EMBL/GenBank/DDBJ databases">
        <authorList>
            <person name="Kallberg Y."/>
            <person name="Tangrot J."/>
            <person name="Rosling A."/>
        </authorList>
    </citation>
    <scope>NUCLEOTIDE SEQUENCE</scope>
    <source>
        <strain evidence="1">MA461A</strain>
    </source>
</reference>
<evidence type="ECO:0000313" key="1">
    <source>
        <dbReference type="EMBL" id="CAG8846688.1"/>
    </source>
</evidence>
<proteinExistence type="predicted"/>
<evidence type="ECO:0000313" key="2">
    <source>
        <dbReference type="Proteomes" id="UP000789920"/>
    </source>
</evidence>
<sequence>LTTDNKLAILVCEPAYYRLEIADQDIVNICTLMSKIKGSIVLYDELKEQYNVQKLDYLKPELDIMTRWN</sequence>
<keyword evidence="2" id="KW-1185">Reference proteome</keyword>
<dbReference type="Proteomes" id="UP000789920">
    <property type="component" value="Unassembled WGS sequence"/>
</dbReference>
<feature type="non-terminal residue" evidence="1">
    <location>
        <position position="1"/>
    </location>
</feature>
<comment type="caution">
    <text evidence="1">The sequence shown here is derived from an EMBL/GenBank/DDBJ whole genome shotgun (WGS) entry which is preliminary data.</text>
</comment>
<dbReference type="EMBL" id="CAJVQC010152407">
    <property type="protein sequence ID" value="CAG8846688.1"/>
    <property type="molecule type" value="Genomic_DNA"/>
</dbReference>
<name>A0ACA9SQX3_9GLOM</name>
<organism evidence="1 2">
    <name type="scientific">Racocetra persica</name>
    <dbReference type="NCBI Taxonomy" id="160502"/>
    <lineage>
        <taxon>Eukaryota</taxon>
        <taxon>Fungi</taxon>
        <taxon>Fungi incertae sedis</taxon>
        <taxon>Mucoromycota</taxon>
        <taxon>Glomeromycotina</taxon>
        <taxon>Glomeromycetes</taxon>
        <taxon>Diversisporales</taxon>
        <taxon>Gigasporaceae</taxon>
        <taxon>Racocetra</taxon>
    </lineage>
</organism>
<protein>
    <submittedName>
        <fullName evidence="1">19621_t:CDS:1</fullName>
    </submittedName>
</protein>
<feature type="non-terminal residue" evidence="1">
    <location>
        <position position="69"/>
    </location>
</feature>